<keyword evidence="5" id="KW-0808">Transferase</keyword>
<evidence type="ECO:0000256" key="15">
    <source>
        <dbReference type="ARBA" id="ARBA00023180"/>
    </source>
</evidence>
<comment type="subcellular location">
    <subcellularLocation>
        <location evidence="1">Cell membrane</location>
        <topology evidence="1">Single-pass type I membrane protein</topology>
    </subcellularLocation>
</comment>
<evidence type="ECO:0000256" key="11">
    <source>
        <dbReference type="ARBA" id="ARBA00022840"/>
    </source>
</evidence>
<keyword evidence="14" id="KW-0675">Receptor</keyword>
<dbReference type="GO" id="GO:0002229">
    <property type="term" value="P:defense response to oomycetes"/>
    <property type="evidence" value="ECO:0007669"/>
    <property type="project" value="UniProtKB-ARBA"/>
</dbReference>
<feature type="binding site" evidence="16">
    <location>
        <position position="236"/>
    </location>
    <ligand>
        <name>ATP</name>
        <dbReference type="ChEBI" id="CHEBI:30616"/>
    </ligand>
</feature>
<dbReference type="GO" id="GO:0004672">
    <property type="term" value="F:protein kinase activity"/>
    <property type="evidence" value="ECO:0007669"/>
    <property type="project" value="InterPro"/>
</dbReference>
<comment type="caution">
    <text evidence="19">The sequence shown here is derived from an EMBL/GenBank/DDBJ whole genome shotgun (WGS) entry which is preliminary data.</text>
</comment>
<keyword evidence="7" id="KW-0732">Signal</keyword>
<dbReference type="Gene3D" id="1.10.510.10">
    <property type="entry name" value="Transferase(Phosphotransferase) domain 1"/>
    <property type="match status" value="1"/>
</dbReference>
<evidence type="ECO:0000256" key="16">
    <source>
        <dbReference type="PROSITE-ProRule" id="PRU10141"/>
    </source>
</evidence>
<evidence type="ECO:0000256" key="2">
    <source>
        <dbReference type="ARBA" id="ARBA00008536"/>
    </source>
</evidence>
<evidence type="ECO:0000256" key="8">
    <source>
        <dbReference type="ARBA" id="ARBA00022734"/>
    </source>
</evidence>
<feature type="transmembrane region" description="Helical" evidence="17">
    <location>
        <begin position="148"/>
        <end position="166"/>
    </location>
</feature>
<dbReference type="SMART" id="SM00220">
    <property type="entry name" value="S_TKc"/>
    <property type="match status" value="1"/>
</dbReference>
<evidence type="ECO:0000256" key="1">
    <source>
        <dbReference type="ARBA" id="ARBA00004251"/>
    </source>
</evidence>
<evidence type="ECO:0000256" key="13">
    <source>
        <dbReference type="ARBA" id="ARBA00023136"/>
    </source>
</evidence>
<evidence type="ECO:0000313" key="20">
    <source>
        <dbReference type="Proteomes" id="UP001153076"/>
    </source>
</evidence>
<dbReference type="PROSITE" id="PS00108">
    <property type="entry name" value="PROTEIN_KINASE_ST"/>
    <property type="match status" value="1"/>
</dbReference>
<evidence type="ECO:0000256" key="9">
    <source>
        <dbReference type="ARBA" id="ARBA00022741"/>
    </source>
</evidence>
<dbReference type="CDD" id="cd14066">
    <property type="entry name" value="STKc_IRAK"/>
    <property type="match status" value="1"/>
</dbReference>
<organism evidence="19 20">
    <name type="scientific">Carnegiea gigantea</name>
    <dbReference type="NCBI Taxonomy" id="171969"/>
    <lineage>
        <taxon>Eukaryota</taxon>
        <taxon>Viridiplantae</taxon>
        <taxon>Streptophyta</taxon>
        <taxon>Embryophyta</taxon>
        <taxon>Tracheophyta</taxon>
        <taxon>Spermatophyta</taxon>
        <taxon>Magnoliopsida</taxon>
        <taxon>eudicotyledons</taxon>
        <taxon>Gunneridae</taxon>
        <taxon>Pentapetalae</taxon>
        <taxon>Caryophyllales</taxon>
        <taxon>Cactineae</taxon>
        <taxon>Cactaceae</taxon>
        <taxon>Cactoideae</taxon>
        <taxon>Echinocereeae</taxon>
        <taxon>Carnegiea</taxon>
    </lineage>
</organism>
<keyword evidence="10" id="KW-0418">Kinase</keyword>
<reference evidence="19" key="1">
    <citation type="submission" date="2022-04" db="EMBL/GenBank/DDBJ databases">
        <title>Carnegiea gigantea Genome sequencing and assembly v2.</title>
        <authorList>
            <person name="Copetti D."/>
            <person name="Sanderson M.J."/>
            <person name="Burquez A."/>
            <person name="Wojciechowski M.F."/>
        </authorList>
    </citation>
    <scope>NUCLEOTIDE SEQUENCE</scope>
    <source>
        <strain evidence="19">SGP5-SGP5p</strain>
        <tissue evidence="19">Aerial part</tissue>
    </source>
</reference>
<proteinExistence type="inferred from homology"/>
<dbReference type="Gene3D" id="2.60.120.200">
    <property type="match status" value="1"/>
</dbReference>
<evidence type="ECO:0000256" key="4">
    <source>
        <dbReference type="ARBA" id="ARBA00022475"/>
    </source>
</evidence>
<dbReference type="InterPro" id="IPR013320">
    <property type="entry name" value="ConA-like_dom_sf"/>
</dbReference>
<keyword evidence="8" id="KW-0430">Lectin</keyword>
<gene>
    <name evidence="19" type="ORF">Cgig2_020653</name>
</gene>
<evidence type="ECO:0000256" key="6">
    <source>
        <dbReference type="ARBA" id="ARBA00022692"/>
    </source>
</evidence>
<dbReference type="OrthoDB" id="1925696at2759"/>
<accession>A0A9Q1QJA2</accession>
<keyword evidence="11 16" id="KW-0067">ATP-binding</keyword>
<evidence type="ECO:0000259" key="18">
    <source>
        <dbReference type="PROSITE" id="PS50011"/>
    </source>
</evidence>
<dbReference type="GO" id="GO:0030246">
    <property type="term" value="F:carbohydrate binding"/>
    <property type="evidence" value="ECO:0007669"/>
    <property type="project" value="UniProtKB-KW"/>
</dbReference>
<dbReference type="InterPro" id="IPR008271">
    <property type="entry name" value="Ser/Thr_kinase_AS"/>
</dbReference>
<protein>
    <recommendedName>
        <fullName evidence="18">Protein kinase domain-containing protein</fullName>
    </recommendedName>
</protein>
<evidence type="ECO:0000256" key="10">
    <source>
        <dbReference type="ARBA" id="ARBA00022777"/>
    </source>
</evidence>
<dbReference type="AlphaFoldDB" id="A0A9Q1QJA2"/>
<evidence type="ECO:0000256" key="12">
    <source>
        <dbReference type="ARBA" id="ARBA00022989"/>
    </source>
</evidence>
<dbReference type="SUPFAM" id="SSF49899">
    <property type="entry name" value="Concanavalin A-like lectins/glucanases"/>
    <property type="match status" value="1"/>
</dbReference>
<dbReference type="InterPro" id="IPR001220">
    <property type="entry name" value="Legume_lectin_dom"/>
</dbReference>
<dbReference type="FunFam" id="3.30.200.20:FF:000178">
    <property type="entry name" value="serine/threonine-protein kinase PBS1-like"/>
    <property type="match status" value="1"/>
</dbReference>
<dbReference type="Pfam" id="PF00069">
    <property type="entry name" value="Pkinase"/>
    <property type="match status" value="1"/>
</dbReference>
<keyword evidence="12 17" id="KW-1133">Transmembrane helix</keyword>
<keyword evidence="15" id="KW-0325">Glycoprotein</keyword>
<keyword evidence="13 17" id="KW-0472">Membrane</keyword>
<keyword evidence="6 17" id="KW-0812">Transmembrane</keyword>
<dbReference type="PROSITE" id="PS00107">
    <property type="entry name" value="PROTEIN_KINASE_ATP"/>
    <property type="match status" value="1"/>
</dbReference>
<dbReference type="SUPFAM" id="SSF56112">
    <property type="entry name" value="Protein kinase-like (PK-like)"/>
    <property type="match status" value="1"/>
</dbReference>
<evidence type="ECO:0000256" key="17">
    <source>
        <dbReference type="SAM" id="Phobius"/>
    </source>
</evidence>
<dbReference type="GO" id="GO:0005886">
    <property type="term" value="C:plasma membrane"/>
    <property type="evidence" value="ECO:0007669"/>
    <property type="project" value="UniProtKB-SubCell"/>
</dbReference>
<evidence type="ECO:0000256" key="14">
    <source>
        <dbReference type="ARBA" id="ARBA00023170"/>
    </source>
</evidence>
<dbReference type="EMBL" id="JAKOGI010000116">
    <property type="protein sequence ID" value="KAJ8443566.1"/>
    <property type="molecule type" value="Genomic_DNA"/>
</dbReference>
<dbReference type="FunFam" id="1.10.510.10:FF:000240">
    <property type="entry name" value="Lectin-domain containing receptor kinase A4.3"/>
    <property type="match status" value="1"/>
</dbReference>
<evidence type="ECO:0000313" key="19">
    <source>
        <dbReference type="EMBL" id="KAJ8443566.1"/>
    </source>
</evidence>
<keyword evidence="4" id="KW-1003">Cell membrane</keyword>
<dbReference type="InterPro" id="IPR000719">
    <property type="entry name" value="Prot_kinase_dom"/>
</dbReference>
<dbReference type="Pfam" id="PF00139">
    <property type="entry name" value="Lectin_legB"/>
    <property type="match status" value="1"/>
</dbReference>
<evidence type="ECO:0000256" key="3">
    <source>
        <dbReference type="ARBA" id="ARBA00010217"/>
    </source>
</evidence>
<evidence type="ECO:0000256" key="7">
    <source>
        <dbReference type="ARBA" id="ARBA00022729"/>
    </source>
</evidence>
<dbReference type="Gene3D" id="3.30.200.20">
    <property type="entry name" value="Phosphorylase Kinase, domain 1"/>
    <property type="match status" value="1"/>
</dbReference>
<dbReference type="PROSITE" id="PS50011">
    <property type="entry name" value="PROTEIN_KINASE_DOM"/>
    <property type="match status" value="1"/>
</dbReference>
<name>A0A9Q1QJA2_9CARY</name>
<keyword evidence="20" id="KW-1185">Reference proteome</keyword>
<dbReference type="InterPro" id="IPR050528">
    <property type="entry name" value="L-type_Lectin-RKs"/>
</dbReference>
<comment type="similarity">
    <text evidence="2">In the N-terminal section; belongs to the leguminous lectin family.</text>
</comment>
<sequence>MKKCPKCESKLQQLAIEFDTYKNEFDPDDNHIAIDTKSVSDSLYKKSLNSTSIYLKSGKEIKVKIVYNGWEKQLQVYVGYAGKPLVSFFNYSIKVSKMIPPSVYVGFTASTGSYYEAHQVLDWVFTSTPLPYSTVKDNKKKRIVLESVLPILVALVILAICSFPIIQRRMIRKKERLRRMEDLERQSTITAPKKFTYKQLAKATKNFSKENLLGTGGFGSVYKGNILDPPQTIAVKRISANSEQGEREYLAEICTIGRLRHKNILQLQGWCHENEHLLLVYDYMANRSLHHFLNGGLLEWKTRYKILTGLASALLYLHEECGDPVVHRDVKPSNVMLDSEFNPYLGDFGLARLLKNVGGVTTMVAGTLGYIAPEVSFTGKATTESDVYSFGVVVLEVVCGRRFNNLLGENCLVDYVWDMYVKGSLLEAMDPKLQGDFEENQAARILSVALACLHLDASLRPTMRKVVQILMNPDEPLMGLPDTRPSGVYLSLYGFSSPPSGVNSSPTAASTSFPSHYHNYEDSSNFPDESLLAR</sequence>
<dbReference type="InterPro" id="IPR017441">
    <property type="entry name" value="Protein_kinase_ATP_BS"/>
</dbReference>
<dbReference type="GO" id="GO:0005524">
    <property type="term" value="F:ATP binding"/>
    <property type="evidence" value="ECO:0007669"/>
    <property type="project" value="UniProtKB-UniRule"/>
</dbReference>
<keyword evidence="9 16" id="KW-0547">Nucleotide-binding</keyword>
<feature type="domain" description="Protein kinase" evidence="18">
    <location>
        <begin position="207"/>
        <end position="478"/>
    </location>
</feature>
<evidence type="ECO:0000256" key="5">
    <source>
        <dbReference type="ARBA" id="ARBA00022679"/>
    </source>
</evidence>
<comment type="similarity">
    <text evidence="3">In the C-terminal section; belongs to the protein kinase superfamily. Ser/Thr protein kinase family.</text>
</comment>
<dbReference type="PANTHER" id="PTHR27007">
    <property type="match status" value="1"/>
</dbReference>
<dbReference type="Proteomes" id="UP001153076">
    <property type="component" value="Unassembled WGS sequence"/>
</dbReference>
<dbReference type="InterPro" id="IPR011009">
    <property type="entry name" value="Kinase-like_dom_sf"/>
</dbReference>